<reference evidence="10 11" key="1">
    <citation type="submission" date="2018-08" db="EMBL/GenBank/DDBJ databases">
        <title>Genomic investigation of the strawberry pathogen Phytophthora fragariae indicates pathogenicity is determined by transcriptional variation in three key races.</title>
        <authorList>
            <person name="Adams T.M."/>
            <person name="Armitage A.D."/>
            <person name="Sobczyk M.K."/>
            <person name="Bates H.J."/>
            <person name="Dunwell J.M."/>
            <person name="Nellist C.F."/>
            <person name="Harrison R.J."/>
        </authorList>
    </citation>
    <scope>NUCLEOTIDE SEQUENCE [LARGE SCALE GENOMIC DNA]</scope>
    <source>
        <strain evidence="8 12">A4</strain>
        <strain evidence="7 15">BC-23</strain>
        <strain evidence="6 11">NOV-27</strain>
        <strain evidence="5 13">NOV-5</strain>
        <strain evidence="4 14">NOV-71</strain>
        <strain evidence="9 16">NOV-77</strain>
        <strain evidence="2 10">NOV-9</strain>
        <strain evidence="3 17">ONT-3</strain>
    </source>
</reference>
<protein>
    <submittedName>
        <fullName evidence="8">Uncharacterized protein</fullName>
    </submittedName>
</protein>
<dbReference type="Proteomes" id="UP000486351">
    <property type="component" value="Unassembled WGS sequence"/>
</dbReference>
<evidence type="ECO:0000256" key="1">
    <source>
        <dbReference type="SAM" id="MobiDB-lite"/>
    </source>
</evidence>
<evidence type="ECO:0000313" key="12">
    <source>
        <dbReference type="Proteomes" id="UP000437068"/>
    </source>
</evidence>
<dbReference type="EMBL" id="QXGF01011202">
    <property type="protein sequence ID" value="KAE8916244.1"/>
    <property type="molecule type" value="Genomic_DNA"/>
</dbReference>
<dbReference type="EMBL" id="QXGA01005086">
    <property type="protein sequence ID" value="KAE9069080.1"/>
    <property type="molecule type" value="Genomic_DNA"/>
</dbReference>
<keyword evidence="11" id="KW-1185">Reference proteome</keyword>
<evidence type="ECO:0000313" key="10">
    <source>
        <dbReference type="Proteomes" id="UP000429523"/>
    </source>
</evidence>
<evidence type="ECO:0000313" key="9">
    <source>
        <dbReference type="EMBL" id="KAE9283431.1"/>
    </source>
</evidence>
<evidence type="ECO:0000313" key="14">
    <source>
        <dbReference type="Proteomes" id="UP000441208"/>
    </source>
</evidence>
<evidence type="ECO:0000313" key="13">
    <source>
        <dbReference type="Proteomes" id="UP000440732"/>
    </source>
</evidence>
<evidence type="ECO:0000313" key="8">
    <source>
        <dbReference type="EMBL" id="KAE9249725.1"/>
    </source>
</evidence>
<feature type="region of interest" description="Disordered" evidence="1">
    <location>
        <begin position="20"/>
        <end position="54"/>
    </location>
</feature>
<dbReference type="EMBL" id="QXGE01012635">
    <property type="protein sequence ID" value="KAE9249725.1"/>
    <property type="molecule type" value="Genomic_DNA"/>
</dbReference>
<evidence type="ECO:0000313" key="7">
    <source>
        <dbReference type="EMBL" id="KAE9170040.1"/>
    </source>
</evidence>
<dbReference type="Proteomes" id="UP000488956">
    <property type="component" value="Unassembled WGS sequence"/>
</dbReference>
<dbReference type="EMBL" id="QXGB01003829">
    <property type="protein sequence ID" value="KAE9168773.1"/>
    <property type="molecule type" value="Genomic_DNA"/>
</dbReference>
<evidence type="ECO:0000313" key="4">
    <source>
        <dbReference type="EMBL" id="KAE9064928.1"/>
    </source>
</evidence>
<accession>A0A6A4A7B3</accession>
<name>A0A6A4A7B3_9STRA</name>
<comment type="caution">
    <text evidence="8">The sequence shown here is derived from an EMBL/GenBank/DDBJ whole genome shotgun (WGS) entry which is preliminary data.</text>
</comment>
<dbReference type="EMBL" id="QXGC01004316">
    <property type="protein sequence ID" value="KAE9170040.1"/>
    <property type="molecule type" value="Genomic_DNA"/>
</dbReference>
<evidence type="ECO:0000313" key="15">
    <source>
        <dbReference type="Proteomes" id="UP000476176"/>
    </source>
</evidence>
<dbReference type="Proteomes" id="UP000476176">
    <property type="component" value="Unassembled WGS sequence"/>
</dbReference>
<dbReference type="Proteomes" id="UP000440732">
    <property type="component" value="Unassembled WGS sequence"/>
</dbReference>
<dbReference type="EMBL" id="QXFY01003625">
    <property type="protein sequence ID" value="KAE9283431.1"/>
    <property type="molecule type" value="Genomic_DNA"/>
</dbReference>
<evidence type="ECO:0000313" key="5">
    <source>
        <dbReference type="EMBL" id="KAE9069080.1"/>
    </source>
</evidence>
<proteinExistence type="predicted"/>
<evidence type="ECO:0000313" key="17">
    <source>
        <dbReference type="Proteomes" id="UP000488956"/>
    </source>
</evidence>
<dbReference type="EMBL" id="QXFX01005014">
    <property type="protein sequence ID" value="KAE9062020.1"/>
    <property type="molecule type" value="Genomic_DNA"/>
</dbReference>
<sequence>MVKRDRHHVLDVGFRCGLGKKRRRRASAHDETVDDEEGDEGEEGEEVDGDGGQQ</sequence>
<dbReference type="Proteomes" id="UP000441208">
    <property type="component" value="Unassembled WGS sequence"/>
</dbReference>
<evidence type="ECO:0000313" key="3">
    <source>
        <dbReference type="EMBL" id="KAE9062020.1"/>
    </source>
</evidence>
<dbReference type="Proteomes" id="UP000437068">
    <property type="component" value="Unassembled WGS sequence"/>
</dbReference>
<dbReference type="Proteomes" id="UP000429523">
    <property type="component" value="Unassembled WGS sequence"/>
</dbReference>
<organism evidence="8 12">
    <name type="scientific">Phytophthora fragariae</name>
    <dbReference type="NCBI Taxonomy" id="53985"/>
    <lineage>
        <taxon>Eukaryota</taxon>
        <taxon>Sar</taxon>
        <taxon>Stramenopiles</taxon>
        <taxon>Oomycota</taxon>
        <taxon>Peronosporomycetes</taxon>
        <taxon>Peronosporales</taxon>
        <taxon>Peronosporaceae</taxon>
        <taxon>Phytophthora</taxon>
    </lineage>
</organism>
<evidence type="ECO:0000313" key="6">
    <source>
        <dbReference type="EMBL" id="KAE9168773.1"/>
    </source>
</evidence>
<evidence type="ECO:0000313" key="11">
    <source>
        <dbReference type="Proteomes" id="UP000433483"/>
    </source>
</evidence>
<dbReference type="Proteomes" id="UP000433483">
    <property type="component" value="Unassembled WGS sequence"/>
</dbReference>
<gene>
    <name evidence="8" type="ORF">PF001_g33476</name>
    <name evidence="7" type="ORF">PF004_g28002</name>
    <name evidence="6" type="ORF">PF005_g28241</name>
    <name evidence="5" type="ORF">PF006_g29657</name>
    <name evidence="4" type="ORF">PF007_g29023</name>
    <name evidence="9" type="ORF">PF008_g27408</name>
    <name evidence="2" type="ORF">PF009_g33430</name>
    <name evidence="3" type="ORF">PF010_g29580</name>
</gene>
<dbReference type="EMBL" id="QXFZ01004280">
    <property type="protein sequence ID" value="KAE9064928.1"/>
    <property type="molecule type" value="Genomic_DNA"/>
</dbReference>
<dbReference type="AlphaFoldDB" id="A0A6A4A7B3"/>
<feature type="compositionally biased region" description="Acidic residues" evidence="1">
    <location>
        <begin position="32"/>
        <end position="54"/>
    </location>
</feature>
<evidence type="ECO:0000313" key="16">
    <source>
        <dbReference type="Proteomes" id="UP000486351"/>
    </source>
</evidence>
<evidence type="ECO:0000313" key="2">
    <source>
        <dbReference type="EMBL" id="KAE8916244.1"/>
    </source>
</evidence>